<dbReference type="EMBL" id="VSRR010010848">
    <property type="protein sequence ID" value="MPC52391.1"/>
    <property type="molecule type" value="Genomic_DNA"/>
</dbReference>
<organism evidence="1 2">
    <name type="scientific">Portunus trituberculatus</name>
    <name type="common">Swimming crab</name>
    <name type="synonym">Neptunus trituberculatus</name>
    <dbReference type="NCBI Taxonomy" id="210409"/>
    <lineage>
        <taxon>Eukaryota</taxon>
        <taxon>Metazoa</taxon>
        <taxon>Ecdysozoa</taxon>
        <taxon>Arthropoda</taxon>
        <taxon>Crustacea</taxon>
        <taxon>Multicrustacea</taxon>
        <taxon>Malacostraca</taxon>
        <taxon>Eumalacostraca</taxon>
        <taxon>Eucarida</taxon>
        <taxon>Decapoda</taxon>
        <taxon>Pleocyemata</taxon>
        <taxon>Brachyura</taxon>
        <taxon>Eubrachyura</taxon>
        <taxon>Portunoidea</taxon>
        <taxon>Portunidae</taxon>
        <taxon>Portuninae</taxon>
        <taxon>Portunus</taxon>
    </lineage>
</organism>
<gene>
    <name evidence="1" type="ORF">E2C01_046259</name>
</gene>
<name>A0A5B7FXZ2_PORTR</name>
<reference evidence="1 2" key="1">
    <citation type="submission" date="2019-05" db="EMBL/GenBank/DDBJ databases">
        <title>Another draft genome of Portunus trituberculatus and its Hox gene families provides insights of decapod evolution.</title>
        <authorList>
            <person name="Jeong J.-H."/>
            <person name="Song I."/>
            <person name="Kim S."/>
            <person name="Choi T."/>
            <person name="Kim D."/>
            <person name="Ryu S."/>
            <person name="Kim W."/>
        </authorList>
    </citation>
    <scope>NUCLEOTIDE SEQUENCE [LARGE SCALE GENOMIC DNA]</scope>
    <source>
        <tissue evidence="1">Muscle</tissue>
    </source>
</reference>
<keyword evidence="2" id="KW-1185">Reference proteome</keyword>
<proteinExistence type="predicted"/>
<sequence>MAPSSPQNCKNYDKPLYIAPKARTQRSEHGKINLSARMRVEEQVIPASCVTSPRQGHAGALWSVTRARGKEGTRSDLSLTVTPLRIIVIITRVRGGSE</sequence>
<dbReference type="Proteomes" id="UP000324222">
    <property type="component" value="Unassembled WGS sequence"/>
</dbReference>
<comment type="caution">
    <text evidence="1">The sequence shown here is derived from an EMBL/GenBank/DDBJ whole genome shotgun (WGS) entry which is preliminary data.</text>
</comment>
<evidence type="ECO:0000313" key="1">
    <source>
        <dbReference type="EMBL" id="MPC52391.1"/>
    </source>
</evidence>
<dbReference type="AlphaFoldDB" id="A0A5B7FXZ2"/>
<accession>A0A5B7FXZ2</accession>
<evidence type="ECO:0000313" key="2">
    <source>
        <dbReference type="Proteomes" id="UP000324222"/>
    </source>
</evidence>
<protein>
    <submittedName>
        <fullName evidence="1">Uncharacterized protein</fullName>
    </submittedName>
</protein>